<dbReference type="RefSeq" id="WP_008826691.1">
    <property type="nucleotide sequence ID" value="NZ_AFNU02000002.1"/>
</dbReference>
<evidence type="ECO:0000313" key="12">
    <source>
        <dbReference type="EMBL" id="ERJ13317.1"/>
    </source>
</evidence>
<dbReference type="GO" id="GO:0009117">
    <property type="term" value="P:nucleotide metabolic process"/>
    <property type="evidence" value="ECO:0007669"/>
    <property type="project" value="UniProtKB-KW"/>
</dbReference>
<evidence type="ECO:0000256" key="5">
    <source>
        <dbReference type="ARBA" id="ARBA00022840"/>
    </source>
</evidence>
<evidence type="ECO:0000256" key="2">
    <source>
        <dbReference type="ARBA" id="ARBA00022695"/>
    </source>
</evidence>
<keyword evidence="2" id="KW-0548">Nucleotidyltransferase</keyword>
<evidence type="ECO:0000256" key="7">
    <source>
        <dbReference type="ARBA" id="ARBA00023080"/>
    </source>
</evidence>
<evidence type="ECO:0000313" key="13">
    <source>
        <dbReference type="Proteomes" id="UP000005707"/>
    </source>
</evidence>
<dbReference type="EMBL" id="AFNU02000002">
    <property type="protein sequence ID" value="ERJ13317.1"/>
    <property type="molecule type" value="Genomic_DNA"/>
</dbReference>
<sequence>MYTKEINSFIDIITIGNLKSVDLRKSRDAIKGLIIGKFYKDYKIDFKGQGSYDMSTLINPIRGKKYDLDMGVYITIDNSNPYDFYSPQTVKNKLKEVVDEHTGPKTKIKKSCVRVDYSSKDYYIDLPVYLKIGNVNYLARGNDEWMESYPSENTDWFREQVKEKGEELRRIIKLFKAWKDKQSIKFSGLAITILCSQLYVNQGDIFSSFQYVATRLFDTLNFNFICRKPYKPYNDVIEELTSNQRDVFSSRLQSLILKLSKIEETESVDIVNSKFQSLFGDRFPKVNKLDSSKIITNPKRAIVKNKNETA</sequence>
<keyword evidence="13" id="KW-1185">Reference proteome</keyword>
<dbReference type="InterPro" id="IPR006116">
    <property type="entry name" value="NT_2-5OAS_ClassI-CCAase"/>
</dbReference>
<dbReference type="InterPro" id="IPR048445">
    <property type="entry name" value="DncV-like_NTFase"/>
</dbReference>
<evidence type="ECO:0000256" key="1">
    <source>
        <dbReference type="ARBA" id="ARBA00022679"/>
    </source>
</evidence>
<gene>
    <name evidence="12" type="ORF">HLPCO_000946</name>
</gene>
<dbReference type="eggNOG" id="ENOG502Z9ZM">
    <property type="taxonomic scope" value="Bacteria"/>
</dbReference>
<keyword evidence="8" id="KW-0051">Antiviral defense</keyword>
<accession>U2DYI3</accession>
<proteinExistence type="predicted"/>
<dbReference type="GO" id="GO:0016779">
    <property type="term" value="F:nucleotidyltransferase activity"/>
    <property type="evidence" value="ECO:0007669"/>
    <property type="project" value="UniProtKB-KW"/>
</dbReference>
<comment type="caution">
    <text evidence="12">The sequence shown here is derived from an EMBL/GenBank/DDBJ whole genome shotgun (WGS) entry which is preliminary data.</text>
</comment>
<evidence type="ECO:0000259" key="11">
    <source>
        <dbReference type="Pfam" id="PF21654"/>
    </source>
</evidence>
<evidence type="ECO:0000256" key="8">
    <source>
        <dbReference type="ARBA" id="ARBA00023118"/>
    </source>
</evidence>
<dbReference type="GO" id="GO:0005524">
    <property type="term" value="F:ATP binding"/>
    <property type="evidence" value="ECO:0007669"/>
    <property type="project" value="UniProtKB-KW"/>
</dbReference>
<evidence type="ECO:0000256" key="3">
    <source>
        <dbReference type="ARBA" id="ARBA00022723"/>
    </source>
</evidence>
<dbReference type="OrthoDB" id="5569081at2"/>
<feature type="domain" description="Cyclic GMP-AMP synthase DncV-like nucleotidyltransferase" evidence="11">
    <location>
        <begin position="45"/>
        <end position="129"/>
    </location>
</feature>
<evidence type="ECO:0000256" key="6">
    <source>
        <dbReference type="ARBA" id="ARBA00022842"/>
    </source>
</evidence>
<reference evidence="12 13" key="2">
    <citation type="journal article" date="2013" name="PLoS ONE">
        <title>INDIGO - INtegrated Data Warehouse of MIcrobial GenOmes with Examples from the Red Sea Extremophiles.</title>
        <authorList>
            <person name="Alam I."/>
            <person name="Antunes A."/>
            <person name="Kamau A.A."/>
            <person name="Ba Alawi W."/>
            <person name="Kalkatawi M."/>
            <person name="Stingl U."/>
            <person name="Bajic V.B."/>
        </authorList>
    </citation>
    <scope>NUCLEOTIDE SEQUENCE [LARGE SCALE GENOMIC DNA]</scope>
    <source>
        <strain evidence="12 13">SSD-17B</strain>
    </source>
</reference>
<dbReference type="STRING" id="1033810.HLPCO_000946"/>
<comment type="catalytic activity">
    <reaction evidence="10">
        <text>GTP + ATP = 3',3'-cGAMP + 2 diphosphate</text>
        <dbReference type="Rhea" id="RHEA:35647"/>
        <dbReference type="ChEBI" id="CHEBI:30616"/>
        <dbReference type="ChEBI" id="CHEBI:33019"/>
        <dbReference type="ChEBI" id="CHEBI:37565"/>
        <dbReference type="ChEBI" id="CHEBI:71501"/>
    </reaction>
    <physiologicalReaction direction="left-to-right" evidence="10">
        <dbReference type="Rhea" id="RHEA:35648"/>
    </physiologicalReaction>
</comment>
<dbReference type="GO" id="GO:0051607">
    <property type="term" value="P:defense response to virus"/>
    <property type="evidence" value="ECO:0007669"/>
    <property type="project" value="UniProtKB-KW"/>
</dbReference>
<dbReference type="InParanoid" id="U2DYI3"/>
<dbReference type="AlphaFoldDB" id="U2DYI3"/>
<evidence type="ECO:0000256" key="10">
    <source>
        <dbReference type="ARBA" id="ARBA00048304"/>
    </source>
</evidence>
<keyword evidence="3" id="KW-0479">Metal-binding</keyword>
<keyword evidence="4" id="KW-0547">Nucleotide-binding</keyword>
<dbReference type="Proteomes" id="UP000005707">
    <property type="component" value="Unassembled WGS sequence"/>
</dbReference>
<keyword evidence="6" id="KW-0460">Magnesium</keyword>
<name>U2DYI3_9MOLU</name>
<keyword evidence="5" id="KW-0067">ATP-binding</keyword>
<dbReference type="Pfam" id="PF21654">
    <property type="entry name" value="DncV-like_NTFase"/>
    <property type="match status" value="1"/>
</dbReference>
<protein>
    <recommendedName>
        <fullName evidence="9">Cyclic GMP-AMP synthase</fullName>
    </recommendedName>
</protein>
<evidence type="ECO:0000256" key="9">
    <source>
        <dbReference type="ARBA" id="ARBA00044145"/>
    </source>
</evidence>
<keyword evidence="7" id="KW-0546">Nucleotide metabolism</keyword>
<reference evidence="12 13" key="1">
    <citation type="journal article" date="2011" name="J. Bacteriol.">
        <title>Genome sequence of Haloplasma contractile, an unusual contractile bacterium from a deep-sea anoxic brine lake.</title>
        <authorList>
            <person name="Antunes A."/>
            <person name="Alam I."/>
            <person name="El Dorry H."/>
            <person name="Siam R."/>
            <person name="Robertson A."/>
            <person name="Bajic V.B."/>
            <person name="Stingl U."/>
        </authorList>
    </citation>
    <scope>NUCLEOTIDE SEQUENCE [LARGE SCALE GENOMIC DNA]</scope>
    <source>
        <strain evidence="12 13">SSD-17B</strain>
    </source>
</reference>
<evidence type="ECO:0000256" key="4">
    <source>
        <dbReference type="ARBA" id="ARBA00022741"/>
    </source>
</evidence>
<dbReference type="CDD" id="cd05400">
    <property type="entry name" value="NT_2-5OAS_ClassI-CCAase"/>
    <property type="match status" value="1"/>
</dbReference>
<keyword evidence="1" id="KW-0808">Transferase</keyword>
<organism evidence="12 13">
    <name type="scientific">Haloplasma contractile SSD-17B</name>
    <dbReference type="NCBI Taxonomy" id="1033810"/>
    <lineage>
        <taxon>Bacteria</taxon>
        <taxon>Bacillati</taxon>
        <taxon>Mycoplasmatota</taxon>
        <taxon>Mollicutes</taxon>
        <taxon>Haloplasmatales</taxon>
        <taxon>Haloplasmataceae</taxon>
        <taxon>Haloplasma</taxon>
    </lineage>
</organism>
<dbReference type="GO" id="GO:0046872">
    <property type="term" value="F:metal ion binding"/>
    <property type="evidence" value="ECO:0007669"/>
    <property type="project" value="UniProtKB-KW"/>
</dbReference>